<evidence type="ECO:0000256" key="5">
    <source>
        <dbReference type="ARBA" id="ARBA00022723"/>
    </source>
</evidence>
<name>A0ABD3HBI3_9MARC</name>
<evidence type="ECO:0000256" key="6">
    <source>
        <dbReference type="ARBA" id="ARBA00022801"/>
    </source>
</evidence>
<protein>
    <recommendedName>
        <fullName evidence="8">DDE Tnp4 domain-containing protein</fullName>
    </recommendedName>
</protein>
<dbReference type="InterPro" id="IPR027806">
    <property type="entry name" value="HARBI1_dom"/>
</dbReference>
<evidence type="ECO:0000256" key="1">
    <source>
        <dbReference type="ARBA" id="ARBA00001968"/>
    </source>
</evidence>
<proteinExistence type="inferred from homology"/>
<comment type="similarity">
    <text evidence="3">Belongs to the HARBI1 family.</text>
</comment>
<evidence type="ECO:0000256" key="3">
    <source>
        <dbReference type="ARBA" id="ARBA00006958"/>
    </source>
</evidence>
<evidence type="ECO:0000259" key="8">
    <source>
        <dbReference type="Pfam" id="PF13359"/>
    </source>
</evidence>
<organism evidence="9 10">
    <name type="scientific">Riccia sorocarpa</name>
    <dbReference type="NCBI Taxonomy" id="122646"/>
    <lineage>
        <taxon>Eukaryota</taxon>
        <taxon>Viridiplantae</taxon>
        <taxon>Streptophyta</taxon>
        <taxon>Embryophyta</taxon>
        <taxon>Marchantiophyta</taxon>
        <taxon>Marchantiopsida</taxon>
        <taxon>Marchantiidae</taxon>
        <taxon>Marchantiales</taxon>
        <taxon>Ricciaceae</taxon>
        <taxon>Riccia</taxon>
    </lineage>
</organism>
<gene>
    <name evidence="9" type="ORF">R1sor_014276</name>
</gene>
<accession>A0ABD3HBI3</accession>
<dbReference type="GO" id="GO:0004518">
    <property type="term" value="F:nuclease activity"/>
    <property type="evidence" value="ECO:0007669"/>
    <property type="project" value="UniProtKB-KW"/>
</dbReference>
<feature type="domain" description="DDE Tnp4" evidence="8">
    <location>
        <begin position="100"/>
        <end position="248"/>
    </location>
</feature>
<evidence type="ECO:0000313" key="9">
    <source>
        <dbReference type="EMBL" id="KAL3687967.1"/>
    </source>
</evidence>
<evidence type="ECO:0000256" key="7">
    <source>
        <dbReference type="ARBA" id="ARBA00023242"/>
    </source>
</evidence>
<comment type="cofactor">
    <cofactor evidence="1">
        <name>a divalent metal cation</name>
        <dbReference type="ChEBI" id="CHEBI:60240"/>
    </cofactor>
</comment>
<keyword evidence="10" id="KW-1185">Reference proteome</keyword>
<comment type="caution">
    <text evidence="9">The sequence shown here is derived from an EMBL/GenBank/DDBJ whole genome shotgun (WGS) entry which is preliminary data.</text>
</comment>
<comment type="subcellular location">
    <subcellularLocation>
        <location evidence="2">Nucleus</location>
    </subcellularLocation>
</comment>
<keyword evidence="5" id="KW-0479">Metal-binding</keyword>
<reference evidence="9 10" key="1">
    <citation type="submission" date="2024-09" db="EMBL/GenBank/DDBJ databases">
        <title>Chromosome-scale assembly of Riccia sorocarpa.</title>
        <authorList>
            <person name="Paukszto L."/>
        </authorList>
    </citation>
    <scope>NUCLEOTIDE SEQUENCE [LARGE SCALE GENOMIC DNA]</scope>
    <source>
        <strain evidence="9">LP-2024</strain>
        <tissue evidence="9">Aerial parts of the thallus</tissue>
    </source>
</reference>
<dbReference type="GO" id="GO:0046872">
    <property type="term" value="F:metal ion binding"/>
    <property type="evidence" value="ECO:0007669"/>
    <property type="project" value="UniProtKB-KW"/>
</dbReference>
<keyword evidence="6" id="KW-0378">Hydrolase</keyword>
<dbReference type="GO" id="GO:0005634">
    <property type="term" value="C:nucleus"/>
    <property type="evidence" value="ECO:0007669"/>
    <property type="project" value="UniProtKB-SubCell"/>
</dbReference>
<sequence>MPKDLLLWLCSQIGHVVVKQDTKFRRAVHVEVRVGAALFRLTTGMTYFNVADRFGIGTSTVQEFMEDVVDAIISVMGPRYLVWPSGEDMERGPFGGNTSRDYYNRKGWYSVVLQAICDSNGIFLDISTGMPGCVHDSRMLTRSRFYDAAMAGAMLAEPVITINKGYRVRPYILGDQGYQMLQWLVKCYPPRGLSVLQRTFNEGHIRGRLIIEQAFGQLKARFPILSLGIGSSITWGAKVVHACCILHNILVQNRIQVPERRNITDDQPPTVHGSPEPNEAGAELRTALAEYLVHNTV</sequence>
<evidence type="ECO:0000256" key="2">
    <source>
        <dbReference type="ARBA" id="ARBA00004123"/>
    </source>
</evidence>
<keyword evidence="7" id="KW-0539">Nucleus</keyword>
<evidence type="ECO:0000256" key="4">
    <source>
        <dbReference type="ARBA" id="ARBA00022722"/>
    </source>
</evidence>
<dbReference type="PANTHER" id="PTHR22930:SF85">
    <property type="entry name" value="GH03217P-RELATED"/>
    <property type="match status" value="1"/>
</dbReference>
<dbReference type="AlphaFoldDB" id="A0ABD3HBI3"/>
<dbReference type="EMBL" id="JBJQOH010000004">
    <property type="protein sequence ID" value="KAL3687967.1"/>
    <property type="molecule type" value="Genomic_DNA"/>
</dbReference>
<dbReference type="InterPro" id="IPR045249">
    <property type="entry name" value="HARBI1-like"/>
</dbReference>
<dbReference type="Pfam" id="PF13359">
    <property type="entry name" value="DDE_Tnp_4"/>
    <property type="match status" value="1"/>
</dbReference>
<dbReference type="PANTHER" id="PTHR22930">
    <property type="match status" value="1"/>
</dbReference>
<keyword evidence="4" id="KW-0540">Nuclease</keyword>
<evidence type="ECO:0000313" key="10">
    <source>
        <dbReference type="Proteomes" id="UP001633002"/>
    </source>
</evidence>
<dbReference type="Proteomes" id="UP001633002">
    <property type="component" value="Unassembled WGS sequence"/>
</dbReference>
<dbReference type="GO" id="GO:0016787">
    <property type="term" value="F:hydrolase activity"/>
    <property type="evidence" value="ECO:0007669"/>
    <property type="project" value="UniProtKB-KW"/>
</dbReference>